<reference evidence="1" key="1">
    <citation type="submission" date="2013-04" db="EMBL/GenBank/DDBJ databases">
        <authorList>
            <person name="Qu J."/>
            <person name="Murali S.C."/>
            <person name="Bandaranaike D."/>
            <person name="Bellair M."/>
            <person name="Blankenburg K."/>
            <person name="Chao H."/>
            <person name="Dinh H."/>
            <person name="Doddapaneni H."/>
            <person name="Downs B."/>
            <person name="Dugan-Rocha S."/>
            <person name="Elkadiri S."/>
            <person name="Gnanaolivu R.D."/>
            <person name="Hernandez B."/>
            <person name="Javaid M."/>
            <person name="Jayaseelan J.C."/>
            <person name="Lee S."/>
            <person name="Li M."/>
            <person name="Ming W."/>
            <person name="Munidasa M."/>
            <person name="Muniz J."/>
            <person name="Nguyen L."/>
            <person name="Ongeri F."/>
            <person name="Osuji N."/>
            <person name="Pu L.-L."/>
            <person name="Puazo M."/>
            <person name="Qu C."/>
            <person name="Quiroz J."/>
            <person name="Raj R."/>
            <person name="Weissenberger G."/>
            <person name="Xin Y."/>
            <person name="Zou X."/>
            <person name="Han Y."/>
            <person name="Richards S."/>
            <person name="Worley K."/>
            <person name="Muzny D."/>
            <person name="Gibbs R."/>
        </authorList>
    </citation>
    <scope>NUCLEOTIDE SEQUENCE</scope>
    <source>
        <strain evidence="1">Sampled in the wild</strain>
    </source>
</reference>
<accession>A0A8K0KGW8</accession>
<protein>
    <submittedName>
        <fullName evidence="1">Uncharacterized protein</fullName>
    </submittedName>
</protein>
<dbReference type="EMBL" id="KZ308863">
    <property type="protein sequence ID" value="KAG8234991.1"/>
    <property type="molecule type" value="Genomic_DNA"/>
</dbReference>
<dbReference type="Proteomes" id="UP000792457">
    <property type="component" value="Unassembled WGS sequence"/>
</dbReference>
<comment type="caution">
    <text evidence="1">The sequence shown here is derived from an EMBL/GenBank/DDBJ whole genome shotgun (WGS) entry which is preliminary data.</text>
</comment>
<reference evidence="1" key="2">
    <citation type="submission" date="2017-10" db="EMBL/GenBank/DDBJ databases">
        <title>Ladona fulva Genome sequencing and assembly.</title>
        <authorList>
            <person name="Murali S."/>
            <person name="Richards S."/>
            <person name="Bandaranaike D."/>
            <person name="Bellair M."/>
            <person name="Blankenburg K."/>
            <person name="Chao H."/>
            <person name="Dinh H."/>
            <person name="Doddapaneni H."/>
            <person name="Dugan-Rocha S."/>
            <person name="Elkadiri S."/>
            <person name="Gnanaolivu R."/>
            <person name="Hernandez B."/>
            <person name="Skinner E."/>
            <person name="Javaid M."/>
            <person name="Lee S."/>
            <person name="Li M."/>
            <person name="Ming W."/>
            <person name="Munidasa M."/>
            <person name="Muniz J."/>
            <person name="Nguyen L."/>
            <person name="Hughes D."/>
            <person name="Osuji N."/>
            <person name="Pu L.-L."/>
            <person name="Puazo M."/>
            <person name="Qu C."/>
            <person name="Quiroz J."/>
            <person name="Raj R."/>
            <person name="Weissenberger G."/>
            <person name="Xin Y."/>
            <person name="Zou X."/>
            <person name="Han Y."/>
            <person name="Worley K."/>
            <person name="Muzny D."/>
            <person name="Gibbs R."/>
        </authorList>
    </citation>
    <scope>NUCLEOTIDE SEQUENCE</scope>
    <source>
        <strain evidence="1">Sampled in the wild</strain>
    </source>
</reference>
<evidence type="ECO:0000313" key="1">
    <source>
        <dbReference type="EMBL" id="KAG8234991.1"/>
    </source>
</evidence>
<dbReference type="AlphaFoldDB" id="A0A8K0KGW8"/>
<sequence>MDDLEISFLMRAERERRRRRDIEFNRIRFRSVRDASDPFSVTNEIFKGVYRISKELAKELIKELRPLMVAPRRSSAIPIEIKSADMITMYRNSSRSSARCISMLKGAIKRVQIVTLILDCARAVSLALLKKSLLHLTPEKC</sequence>
<evidence type="ECO:0000313" key="2">
    <source>
        <dbReference type="Proteomes" id="UP000792457"/>
    </source>
</evidence>
<gene>
    <name evidence="1" type="ORF">J437_LFUL013871</name>
</gene>
<dbReference type="OrthoDB" id="6509413at2759"/>
<keyword evidence="2" id="KW-1185">Reference proteome</keyword>
<organism evidence="1 2">
    <name type="scientific">Ladona fulva</name>
    <name type="common">Scarce chaser dragonfly</name>
    <name type="synonym">Libellula fulva</name>
    <dbReference type="NCBI Taxonomy" id="123851"/>
    <lineage>
        <taxon>Eukaryota</taxon>
        <taxon>Metazoa</taxon>
        <taxon>Ecdysozoa</taxon>
        <taxon>Arthropoda</taxon>
        <taxon>Hexapoda</taxon>
        <taxon>Insecta</taxon>
        <taxon>Pterygota</taxon>
        <taxon>Palaeoptera</taxon>
        <taxon>Odonata</taxon>
        <taxon>Epiprocta</taxon>
        <taxon>Anisoptera</taxon>
        <taxon>Libelluloidea</taxon>
        <taxon>Libellulidae</taxon>
        <taxon>Ladona</taxon>
    </lineage>
</organism>
<name>A0A8K0KGW8_LADFU</name>
<proteinExistence type="predicted"/>